<dbReference type="InterPro" id="IPR042087">
    <property type="entry name" value="DNA_pol_B_thumb"/>
</dbReference>
<evidence type="ECO:0000256" key="15">
    <source>
        <dbReference type="ARBA" id="ARBA00023125"/>
    </source>
</evidence>
<dbReference type="InterPro" id="IPR056447">
    <property type="entry name" value="REV3_N"/>
</dbReference>
<evidence type="ECO:0000256" key="12">
    <source>
        <dbReference type="ARBA" id="ARBA00022932"/>
    </source>
</evidence>
<evidence type="ECO:0000256" key="14">
    <source>
        <dbReference type="ARBA" id="ARBA00023014"/>
    </source>
</evidence>
<evidence type="ECO:0000256" key="13">
    <source>
        <dbReference type="ARBA" id="ARBA00023004"/>
    </source>
</evidence>
<name>A0A1W0A9K2_9STRA</name>
<dbReference type="FunFam" id="1.10.287.690:FF:000002">
    <property type="entry name" value="DNA polymerase zeta"/>
    <property type="match status" value="1"/>
</dbReference>
<dbReference type="GO" id="GO:0051539">
    <property type="term" value="F:4 iron, 4 sulfur cluster binding"/>
    <property type="evidence" value="ECO:0007669"/>
    <property type="project" value="UniProtKB-KW"/>
</dbReference>
<dbReference type="SUPFAM" id="SSF53098">
    <property type="entry name" value="Ribonuclease H-like"/>
    <property type="match status" value="1"/>
</dbReference>
<dbReference type="Proteomes" id="UP000243217">
    <property type="component" value="Unassembled WGS sequence"/>
</dbReference>
<protein>
    <recommendedName>
        <fullName evidence="20">DNA polymerase</fullName>
        <ecNumber evidence="20">2.7.7.7</ecNumber>
    </recommendedName>
</protein>
<evidence type="ECO:0000256" key="9">
    <source>
        <dbReference type="ARBA" id="ARBA00022763"/>
    </source>
</evidence>
<reference evidence="26 27" key="1">
    <citation type="journal article" date="2014" name="Genome Biol. Evol.">
        <title>The secreted proteins of Achlya hypogyna and Thraustotheca clavata identify the ancestral oomycete secretome and reveal gene acquisitions by horizontal gene transfer.</title>
        <authorList>
            <person name="Misner I."/>
            <person name="Blouin N."/>
            <person name="Leonard G."/>
            <person name="Richards T.A."/>
            <person name="Lane C.E."/>
        </authorList>
    </citation>
    <scope>NUCLEOTIDE SEQUENCE [LARGE SCALE GENOMIC DNA]</scope>
    <source>
        <strain evidence="26 27">ATCC 34112</strain>
    </source>
</reference>
<feature type="domain" description="DNA-directed DNA polymerase family B multifunctional" evidence="22">
    <location>
        <begin position="856"/>
        <end position="1301"/>
    </location>
</feature>
<evidence type="ECO:0000256" key="20">
    <source>
        <dbReference type="RuleBase" id="RU000442"/>
    </source>
</evidence>
<evidence type="ECO:0000313" key="27">
    <source>
        <dbReference type="Proteomes" id="UP000243217"/>
    </source>
</evidence>
<feature type="domain" description="DNA-directed DNA polymerase family B exonuclease" evidence="23">
    <location>
        <begin position="605"/>
        <end position="790"/>
    </location>
</feature>
<dbReference type="GO" id="GO:0003887">
    <property type="term" value="F:DNA-directed DNA polymerase activity"/>
    <property type="evidence" value="ECO:0007669"/>
    <property type="project" value="UniProtKB-KW"/>
</dbReference>
<keyword evidence="11" id="KW-0862">Zinc</keyword>
<dbReference type="CDD" id="cd05534">
    <property type="entry name" value="POLBc_zeta"/>
    <property type="match status" value="1"/>
</dbReference>
<comment type="caution">
    <text evidence="26">The sequence shown here is derived from an EMBL/GenBank/DDBJ whole genome shotgun (WGS) entry which is preliminary data.</text>
</comment>
<evidence type="ECO:0000256" key="17">
    <source>
        <dbReference type="ARBA" id="ARBA00023242"/>
    </source>
</evidence>
<dbReference type="Gene3D" id="1.10.287.690">
    <property type="entry name" value="Helix hairpin bin"/>
    <property type="match status" value="1"/>
</dbReference>
<dbReference type="GO" id="GO:0008270">
    <property type="term" value="F:zinc ion binding"/>
    <property type="evidence" value="ECO:0007669"/>
    <property type="project" value="UniProtKB-KW"/>
</dbReference>
<feature type="region of interest" description="Disordered" evidence="21">
    <location>
        <begin position="564"/>
        <end position="597"/>
    </location>
</feature>
<dbReference type="Gene3D" id="3.30.420.10">
    <property type="entry name" value="Ribonuclease H-like superfamily/Ribonuclease H"/>
    <property type="match status" value="1"/>
</dbReference>
<evidence type="ECO:0000256" key="11">
    <source>
        <dbReference type="ARBA" id="ARBA00022833"/>
    </source>
</evidence>
<dbReference type="PANTHER" id="PTHR45812">
    <property type="entry name" value="DNA POLYMERASE ZETA CATALYTIC SUBUNIT"/>
    <property type="match status" value="1"/>
</dbReference>
<feature type="domain" description="DNA polymerase delta/zeta catalytic subunit N-terminal" evidence="24">
    <location>
        <begin position="64"/>
        <end position="147"/>
    </location>
</feature>
<dbReference type="Pfam" id="PF00136">
    <property type="entry name" value="DNA_pol_B"/>
    <property type="match status" value="1"/>
</dbReference>
<dbReference type="InterPro" id="IPR056435">
    <property type="entry name" value="DPOD/Z_N"/>
</dbReference>
<keyword evidence="10" id="KW-0863">Zinc-finger</keyword>
<evidence type="ECO:0000259" key="24">
    <source>
        <dbReference type="Pfam" id="PF24055"/>
    </source>
</evidence>
<dbReference type="GO" id="GO:0003677">
    <property type="term" value="F:DNA binding"/>
    <property type="evidence" value="ECO:0007669"/>
    <property type="project" value="UniProtKB-KW"/>
</dbReference>
<dbReference type="Pfam" id="PF03104">
    <property type="entry name" value="DNA_pol_B_exo1"/>
    <property type="match status" value="1"/>
</dbReference>
<evidence type="ECO:0000256" key="10">
    <source>
        <dbReference type="ARBA" id="ARBA00022771"/>
    </source>
</evidence>
<dbReference type="GO" id="GO:0000166">
    <property type="term" value="F:nucleotide binding"/>
    <property type="evidence" value="ECO:0007669"/>
    <property type="project" value="InterPro"/>
</dbReference>
<evidence type="ECO:0000256" key="8">
    <source>
        <dbReference type="ARBA" id="ARBA00022723"/>
    </source>
</evidence>
<comment type="similarity">
    <text evidence="3 20">Belongs to the DNA polymerase type-B family.</text>
</comment>
<dbReference type="SMART" id="SM00486">
    <property type="entry name" value="POLBc"/>
    <property type="match status" value="1"/>
</dbReference>
<evidence type="ECO:0000259" key="25">
    <source>
        <dbReference type="Pfam" id="PF24065"/>
    </source>
</evidence>
<comment type="subunit">
    <text evidence="19">Forms DNA polymerase zeta with REV7.</text>
</comment>
<dbReference type="PROSITE" id="PS00116">
    <property type="entry name" value="DNA_POLYMERASE_B"/>
    <property type="match status" value="1"/>
</dbReference>
<comment type="subcellular location">
    <subcellularLocation>
        <location evidence="2">Nucleus</location>
    </subcellularLocation>
</comment>
<feature type="domain" description="DNA polymerase zeta catalytic subunit N-terminal" evidence="25">
    <location>
        <begin position="10"/>
        <end position="63"/>
    </location>
</feature>
<feature type="region of interest" description="Disordered" evidence="21">
    <location>
        <begin position="252"/>
        <end position="286"/>
    </location>
</feature>
<dbReference type="OrthoDB" id="2414538at2759"/>
<feature type="compositionally biased region" description="Polar residues" evidence="21">
    <location>
        <begin position="268"/>
        <end position="286"/>
    </location>
</feature>
<evidence type="ECO:0000256" key="6">
    <source>
        <dbReference type="ARBA" id="ARBA00022695"/>
    </source>
</evidence>
<dbReference type="InterPro" id="IPR017964">
    <property type="entry name" value="DNA-dir_DNA_pol_B_CS"/>
</dbReference>
<keyword evidence="14" id="KW-0411">Iron-sulfur</keyword>
<dbReference type="SUPFAM" id="SSF56672">
    <property type="entry name" value="DNA/RNA polymerases"/>
    <property type="match status" value="1"/>
</dbReference>
<feature type="compositionally biased region" description="Basic and acidic residues" evidence="21">
    <location>
        <begin position="364"/>
        <end position="373"/>
    </location>
</feature>
<dbReference type="GO" id="GO:0006260">
    <property type="term" value="P:DNA replication"/>
    <property type="evidence" value="ECO:0007669"/>
    <property type="project" value="UniProtKB-KW"/>
</dbReference>
<dbReference type="InterPro" id="IPR043502">
    <property type="entry name" value="DNA/RNA_pol_sf"/>
</dbReference>
<dbReference type="PANTHER" id="PTHR45812:SF1">
    <property type="entry name" value="DNA POLYMERASE ZETA CATALYTIC SUBUNIT"/>
    <property type="match status" value="1"/>
</dbReference>
<dbReference type="Gene3D" id="1.10.132.60">
    <property type="entry name" value="DNA polymerase family B, C-terminal domain"/>
    <property type="match status" value="1"/>
</dbReference>
<dbReference type="PRINTS" id="PR00106">
    <property type="entry name" value="DNAPOLB"/>
</dbReference>
<keyword evidence="27" id="KW-1185">Reference proteome</keyword>
<dbReference type="InterPro" id="IPR012337">
    <property type="entry name" value="RNaseH-like_sf"/>
</dbReference>
<keyword evidence="16" id="KW-0234">DNA repair</keyword>
<feature type="compositionally biased region" description="Acidic residues" evidence="21">
    <location>
        <begin position="374"/>
        <end position="388"/>
    </location>
</feature>
<keyword evidence="4" id="KW-0004">4Fe-4S</keyword>
<dbReference type="Gene3D" id="3.90.1600.10">
    <property type="entry name" value="Palm domain of DNA polymerase"/>
    <property type="match status" value="1"/>
</dbReference>
<dbReference type="InterPro" id="IPR006133">
    <property type="entry name" value="DNA-dir_DNA_pol_B_exonuc"/>
</dbReference>
<dbReference type="Pfam" id="PF24065">
    <property type="entry name" value="REV3_N"/>
    <property type="match status" value="1"/>
</dbReference>
<dbReference type="Pfam" id="PF24055">
    <property type="entry name" value="POL3_N"/>
    <property type="match status" value="1"/>
</dbReference>
<evidence type="ECO:0000256" key="3">
    <source>
        <dbReference type="ARBA" id="ARBA00005755"/>
    </source>
</evidence>
<dbReference type="EC" id="2.7.7.7" evidence="20"/>
<evidence type="ECO:0000259" key="23">
    <source>
        <dbReference type="Pfam" id="PF03104"/>
    </source>
</evidence>
<dbReference type="GO" id="GO:0016035">
    <property type="term" value="C:zeta DNA polymerase complex"/>
    <property type="evidence" value="ECO:0007669"/>
    <property type="project" value="InterPro"/>
</dbReference>
<evidence type="ECO:0000256" key="1">
    <source>
        <dbReference type="ARBA" id="ARBA00001966"/>
    </source>
</evidence>
<comment type="cofactor">
    <cofactor evidence="1">
        <name>[4Fe-4S] cluster</name>
        <dbReference type="ChEBI" id="CHEBI:49883"/>
    </cofactor>
</comment>
<evidence type="ECO:0000256" key="19">
    <source>
        <dbReference type="ARBA" id="ARBA00066055"/>
    </source>
</evidence>
<dbReference type="EMBL" id="JNBS01000298">
    <property type="protein sequence ID" value="OQS06869.1"/>
    <property type="molecule type" value="Genomic_DNA"/>
</dbReference>
<dbReference type="InterPro" id="IPR023211">
    <property type="entry name" value="DNA_pol_palm_dom_sf"/>
</dbReference>
<keyword evidence="12 20" id="KW-0239">DNA-directed DNA polymerase</keyword>
<evidence type="ECO:0000259" key="22">
    <source>
        <dbReference type="Pfam" id="PF00136"/>
    </source>
</evidence>
<evidence type="ECO:0000256" key="2">
    <source>
        <dbReference type="ARBA" id="ARBA00004123"/>
    </source>
</evidence>
<keyword evidence="7 20" id="KW-0235">DNA replication</keyword>
<evidence type="ECO:0000256" key="16">
    <source>
        <dbReference type="ARBA" id="ARBA00023204"/>
    </source>
</evidence>
<dbReference type="InterPro" id="IPR006134">
    <property type="entry name" value="DNA-dir_DNA_pol_B_multi_dom"/>
</dbReference>
<keyword evidence="8" id="KW-0479">Metal-binding</keyword>
<feature type="region of interest" description="Disordered" evidence="21">
    <location>
        <begin position="364"/>
        <end position="390"/>
    </location>
</feature>
<dbReference type="FunFam" id="1.10.132.60:FF:000007">
    <property type="entry name" value="DNA polymerase"/>
    <property type="match status" value="1"/>
</dbReference>
<keyword evidence="17" id="KW-0539">Nucleus</keyword>
<feature type="region of interest" description="Disordered" evidence="21">
    <location>
        <begin position="408"/>
        <end position="428"/>
    </location>
</feature>
<dbReference type="GO" id="GO:0005634">
    <property type="term" value="C:nucleus"/>
    <property type="evidence" value="ECO:0007669"/>
    <property type="project" value="UniProtKB-SubCell"/>
</dbReference>
<organism evidence="26 27">
    <name type="scientific">Thraustotheca clavata</name>
    <dbReference type="NCBI Taxonomy" id="74557"/>
    <lineage>
        <taxon>Eukaryota</taxon>
        <taxon>Sar</taxon>
        <taxon>Stramenopiles</taxon>
        <taxon>Oomycota</taxon>
        <taxon>Saprolegniomycetes</taxon>
        <taxon>Saprolegniales</taxon>
        <taxon>Achlyaceae</taxon>
        <taxon>Thraustotheca</taxon>
    </lineage>
</organism>
<evidence type="ECO:0000256" key="18">
    <source>
        <dbReference type="ARBA" id="ARBA00049244"/>
    </source>
</evidence>
<evidence type="ECO:0000256" key="21">
    <source>
        <dbReference type="SAM" id="MobiDB-lite"/>
    </source>
</evidence>
<sequence length="1447" mass="164850">MTDVKQRMYVEVVDVSYYMAKPLPSHAIPCLPEGPCYEKAKLVPVLRVYGATPEGLKCCLHVHGVFPYFYMRCEGDPTFDDANQLVQLLSTIAKDIENALRSAQENKRANLPPSIAKLVIVKGIPFYGYHAQEMFFIKVFYYDPSKCSRLVQIVESGLVANRIFQPFEAHIPYLLQMFVDYHIEGMNYINIRDFKFRSQFDPSQTDWPYRQSNCAIESDVSCKSILNCINTAKDGCYVPALNSLWEEEKQRRKNQGLTATPEVDPSIPRNTLSSHESDSQGPLSQSNFNKRMWASLQTILHSTSTDLNTSIQSVRDDENEFSGDLDNNDFAYSQLNQDAAKDLSEELLQLLSRLQDNRQREFTKLQVQDHEDSSSDDDSDDYSDDGNEATENHHAQTIMESQADFELYSSEQEQDSTNTNSKPSKWWERDQTISEVQCSIETLGAPRVSFSLSQSEPEEDEIKPHPKVSTTFKVRKRWVYTRVPPSVLDLFPLPPQTTPQVFYSNIKDVPEKPVAYAGQSYTFPKPGIKYLTDYPNHQYSSLLNEEVYSTRIYRRRTPLRKPPTWGDLQVYDSQQHPHTPRTPRTPMSSANTPAPAPRPTHLHISNLTLLSLEIHVNTRQSLLPDPNQDEVQAIAIVVETTYQEIHSKKYYLIVVDSANLKQTKVLNGNVYNIEYVHTERALLERLVERTIEWDPDFFVGYEVQQSSFGYLIDRGGQLDPPINLIELLSRLPYIKMDSRNQEVLRDDGNIGAKHGMKKASGIWIHGRHVLNLWRCARSELKLSRYNFEEVVAHVLKRPFPKYTHATLTKWFSNGGVLRLRTLEHIALQTELNLKVMDRMQLITRTSEMARLFGIDFFSVLSRGSQYRVEAVNIRVTKRLNYIMVSPNRQQVAAQPPMECIPLVMEPLSAFYGDPVVVLDFQSLYPSMVIAYNICYSTCFGRLQNGLDPSLETVLGVVTPYQADLDGLKTSGQDTIVTPNGALFCPKHVRSGVLPLVLQEILSTRIMIKKAMKDTSDPRLTKVLDARQMALKMIANVTYGYTAASFSGRMPCAQLADAIVHCGRITLESAIKLVESHPTWHAQVVYGDTDSLFVQLRGRSLQEAWAIGQQIASQVTANNPKPVCLKLEKVYMGCFLVSKKRYVGYKFESPTQTVGILDAKGIETIRRDSCGVVQKSMRHWLKLLFKTRDVSQCKKYLQNYWKKMHEFKIPLQDFIFAKEVRLGTYAGQGPPAVLVATKAMAKDPRAEPRYAERVCYVVVRGPPGARLMDLVVQPEELVYNKQYILNIEYYITKQIIPSYERLALLTGINIRQWYQELPRFTEKASMYASSVMRIDAYYTSQHCILCGAQNSRPRYGEANWLCGACKKDTLGSYNLLQSHAITLDNQAIAIRQVCMQCMGSTTHGANWLQANAMVCMNNGCDVWNLWLRTAQLYETSEGQSDAVFKTTV</sequence>
<proteinExistence type="inferred from homology"/>
<gene>
    <name evidence="26" type="ORF">THRCLA_01100</name>
</gene>
<evidence type="ECO:0000256" key="4">
    <source>
        <dbReference type="ARBA" id="ARBA00022485"/>
    </source>
</evidence>
<dbReference type="Gene3D" id="3.30.342.10">
    <property type="entry name" value="DNA Polymerase, chain B, domain 1"/>
    <property type="match status" value="1"/>
</dbReference>
<dbReference type="GO" id="GO:0042276">
    <property type="term" value="P:error-prone translesion synthesis"/>
    <property type="evidence" value="ECO:0007669"/>
    <property type="project" value="TreeGrafter"/>
</dbReference>
<dbReference type="GO" id="GO:0000724">
    <property type="term" value="P:double-strand break repair via homologous recombination"/>
    <property type="evidence" value="ECO:0007669"/>
    <property type="project" value="TreeGrafter"/>
</dbReference>
<keyword evidence="15 20" id="KW-0238">DNA-binding</keyword>
<evidence type="ECO:0000256" key="5">
    <source>
        <dbReference type="ARBA" id="ARBA00022679"/>
    </source>
</evidence>
<dbReference type="InterPro" id="IPR036397">
    <property type="entry name" value="RNaseH_sf"/>
</dbReference>
<evidence type="ECO:0000313" key="26">
    <source>
        <dbReference type="EMBL" id="OQS06869.1"/>
    </source>
</evidence>
<accession>A0A1W0A9K2</accession>
<keyword evidence="6 20" id="KW-0548">Nucleotidyltransferase</keyword>
<keyword evidence="13" id="KW-0408">Iron</keyword>
<keyword evidence="9" id="KW-0227">DNA damage</keyword>
<dbReference type="InterPro" id="IPR006172">
    <property type="entry name" value="DNA-dir_DNA_pol_B"/>
</dbReference>
<dbReference type="CDD" id="cd05778">
    <property type="entry name" value="DNA_polB_zeta_exo"/>
    <property type="match status" value="1"/>
</dbReference>
<dbReference type="STRING" id="74557.A0A1W0A9K2"/>
<evidence type="ECO:0000256" key="7">
    <source>
        <dbReference type="ARBA" id="ARBA00022705"/>
    </source>
</evidence>
<comment type="catalytic activity">
    <reaction evidence="18 20">
        <text>DNA(n) + a 2'-deoxyribonucleoside 5'-triphosphate = DNA(n+1) + diphosphate</text>
        <dbReference type="Rhea" id="RHEA:22508"/>
        <dbReference type="Rhea" id="RHEA-COMP:17339"/>
        <dbReference type="Rhea" id="RHEA-COMP:17340"/>
        <dbReference type="ChEBI" id="CHEBI:33019"/>
        <dbReference type="ChEBI" id="CHEBI:61560"/>
        <dbReference type="ChEBI" id="CHEBI:173112"/>
        <dbReference type="EC" id="2.7.7.7"/>
    </reaction>
</comment>
<feature type="compositionally biased region" description="Polar residues" evidence="21">
    <location>
        <begin position="409"/>
        <end position="423"/>
    </location>
</feature>
<dbReference type="InterPro" id="IPR030559">
    <property type="entry name" value="PolZ_Rev3"/>
</dbReference>
<keyword evidence="5 20" id="KW-0808">Transferase</keyword>